<keyword evidence="9" id="KW-0472">Membrane</keyword>
<dbReference type="PANTHER" id="PTHR44936:SF9">
    <property type="entry name" value="SENSOR PROTEIN CREC"/>
    <property type="match status" value="1"/>
</dbReference>
<keyword evidence="3" id="KW-0597">Phosphoprotein</keyword>
<dbReference type="SUPFAM" id="SSF55874">
    <property type="entry name" value="ATPase domain of HSP90 chaperone/DNA topoisomerase II/histidine kinase"/>
    <property type="match status" value="1"/>
</dbReference>
<evidence type="ECO:0000259" key="10">
    <source>
        <dbReference type="PROSITE" id="PS50109"/>
    </source>
</evidence>
<evidence type="ECO:0000256" key="4">
    <source>
        <dbReference type="ARBA" id="ARBA00022679"/>
    </source>
</evidence>
<dbReference type="GO" id="GO:0004673">
    <property type="term" value="F:protein histidine kinase activity"/>
    <property type="evidence" value="ECO:0007669"/>
    <property type="project" value="UniProtKB-EC"/>
</dbReference>
<keyword evidence="12" id="KW-1185">Reference proteome</keyword>
<accession>A0A238Y1G6</accession>
<reference evidence="11 12" key="1">
    <citation type="submission" date="2017-06" db="EMBL/GenBank/DDBJ databases">
        <authorList>
            <person name="Kim H.J."/>
            <person name="Triplett B.A."/>
        </authorList>
    </citation>
    <scope>NUCLEOTIDE SEQUENCE [LARGE SCALE GENOMIC DNA]</scope>
    <source>
        <strain evidence="11 12">DSM 45207</strain>
    </source>
</reference>
<dbReference type="EMBL" id="FZNW01000013">
    <property type="protein sequence ID" value="SNR64621.1"/>
    <property type="molecule type" value="Genomic_DNA"/>
</dbReference>
<dbReference type="Pfam" id="PF02518">
    <property type="entry name" value="HATPase_c"/>
    <property type="match status" value="1"/>
</dbReference>
<feature type="transmembrane region" description="Helical" evidence="9">
    <location>
        <begin position="30"/>
        <end position="52"/>
    </location>
</feature>
<dbReference type="EC" id="2.7.13.3" evidence="2"/>
<dbReference type="InterPro" id="IPR036890">
    <property type="entry name" value="HATPase_C_sf"/>
</dbReference>
<dbReference type="InterPro" id="IPR004358">
    <property type="entry name" value="Sig_transdc_His_kin-like_C"/>
</dbReference>
<dbReference type="Gene3D" id="3.30.565.10">
    <property type="entry name" value="Histidine kinase-like ATPase, C-terminal domain"/>
    <property type="match status" value="1"/>
</dbReference>
<feature type="transmembrane region" description="Helical" evidence="9">
    <location>
        <begin position="125"/>
        <end position="145"/>
    </location>
</feature>
<evidence type="ECO:0000313" key="12">
    <source>
        <dbReference type="Proteomes" id="UP000198348"/>
    </source>
</evidence>
<feature type="transmembrane region" description="Helical" evidence="9">
    <location>
        <begin position="214"/>
        <end position="233"/>
    </location>
</feature>
<feature type="region of interest" description="Disordered" evidence="8">
    <location>
        <begin position="430"/>
        <end position="457"/>
    </location>
</feature>
<evidence type="ECO:0000256" key="7">
    <source>
        <dbReference type="SAM" id="Coils"/>
    </source>
</evidence>
<feature type="compositionally biased region" description="Basic and acidic residues" evidence="8">
    <location>
        <begin position="498"/>
        <end position="509"/>
    </location>
</feature>
<evidence type="ECO:0000256" key="8">
    <source>
        <dbReference type="SAM" id="MobiDB-lite"/>
    </source>
</evidence>
<keyword evidence="9" id="KW-1133">Transmembrane helix</keyword>
<gene>
    <name evidence="11" type="ORF">SAMN06265360_11326</name>
</gene>
<evidence type="ECO:0000256" key="9">
    <source>
        <dbReference type="SAM" id="Phobius"/>
    </source>
</evidence>
<dbReference type="OrthoDB" id="9786919at2"/>
<dbReference type="InterPro" id="IPR005467">
    <property type="entry name" value="His_kinase_dom"/>
</dbReference>
<dbReference type="InterPro" id="IPR050980">
    <property type="entry name" value="2C_sensor_his_kinase"/>
</dbReference>
<comment type="catalytic activity">
    <reaction evidence="1">
        <text>ATP + protein L-histidine = ADP + protein N-phospho-L-histidine.</text>
        <dbReference type="EC" id="2.7.13.3"/>
    </reaction>
</comment>
<keyword evidence="4" id="KW-0808">Transferase</keyword>
<dbReference type="AlphaFoldDB" id="A0A238Y1G6"/>
<evidence type="ECO:0000256" key="2">
    <source>
        <dbReference type="ARBA" id="ARBA00012438"/>
    </source>
</evidence>
<evidence type="ECO:0000256" key="3">
    <source>
        <dbReference type="ARBA" id="ARBA00022553"/>
    </source>
</evidence>
<evidence type="ECO:0000313" key="11">
    <source>
        <dbReference type="EMBL" id="SNR64621.1"/>
    </source>
</evidence>
<dbReference type="PANTHER" id="PTHR44936">
    <property type="entry name" value="SENSOR PROTEIN CREC"/>
    <property type="match status" value="1"/>
</dbReference>
<protein>
    <recommendedName>
        <fullName evidence="2">histidine kinase</fullName>
        <ecNumber evidence="2">2.7.13.3</ecNumber>
    </recommendedName>
</protein>
<dbReference type="SMART" id="SM00387">
    <property type="entry name" value="HATPase_c"/>
    <property type="match status" value="1"/>
</dbReference>
<evidence type="ECO:0000256" key="1">
    <source>
        <dbReference type="ARBA" id="ARBA00000085"/>
    </source>
</evidence>
<dbReference type="InterPro" id="IPR003594">
    <property type="entry name" value="HATPase_dom"/>
</dbReference>
<feature type="domain" description="Histidine kinase" evidence="10">
    <location>
        <begin position="297"/>
        <end position="496"/>
    </location>
</feature>
<sequence>MTSVDVGIGHTNPLPYRLAVPYRWRAGGELVAVGSLTVTTYAIAVLPGIVALHPQGTYLVLTLAAAGGAAAAAVLAHLISQISDSAQEKARLSPLGAGLAMYGIVVVPFNAAQFSSVETIAGLDAGRVVASVTALTLVAVSLRGWESRWSRWWVSLAGWAAVSIGTAVVVERVPPLASLVAGFSWLEAVVLAVSLLLAVALAGHGLYVCNPLRWRAGLGIALIGSAHLLHVPADVRLDHAAYAAPALRLLGVAVVVLALALRAREVVLELRQRRELEARQAEESVHALRENQERAATRDHELRNLVAGLSGASEALDSPEQQDAAAIRELGTAMRAELGRLRSMIDGDHGCDEDRHVDVAAELTRLVLLHRADGAEIRLDAQPELAAAIPRSALAQVITNLLTNCARHAPGAPVQVTARRSGNWVRIAVHDDGPGVPEEASRATFPRGARDPRSGGLGIGLHESAALLHRHGGSLALGPSFALSGALATLHVPAPSGARHDREAPEPHRPAGRRPRTRRDLTGHGSARGRAGRAQLHRLRTGDGSRDSGGTAGRHRASRSRSRRRA</sequence>
<organism evidence="11 12">
    <name type="scientific">Haloechinothrix alba</name>
    <dbReference type="NCBI Taxonomy" id="664784"/>
    <lineage>
        <taxon>Bacteria</taxon>
        <taxon>Bacillati</taxon>
        <taxon>Actinomycetota</taxon>
        <taxon>Actinomycetes</taxon>
        <taxon>Pseudonocardiales</taxon>
        <taxon>Pseudonocardiaceae</taxon>
        <taxon>Haloechinothrix</taxon>
    </lineage>
</organism>
<keyword evidence="7" id="KW-0175">Coiled coil</keyword>
<keyword evidence="6" id="KW-0902">Two-component regulatory system</keyword>
<keyword evidence="9" id="KW-0812">Transmembrane</keyword>
<feature type="transmembrane region" description="Helical" evidence="9">
    <location>
        <begin position="92"/>
        <end position="113"/>
    </location>
</feature>
<proteinExistence type="predicted"/>
<name>A0A238Y1G6_9PSEU</name>
<dbReference type="GO" id="GO:0000160">
    <property type="term" value="P:phosphorelay signal transduction system"/>
    <property type="evidence" value="ECO:0007669"/>
    <property type="project" value="UniProtKB-KW"/>
</dbReference>
<feature type="region of interest" description="Disordered" evidence="8">
    <location>
        <begin position="495"/>
        <end position="566"/>
    </location>
</feature>
<dbReference type="Proteomes" id="UP000198348">
    <property type="component" value="Unassembled WGS sequence"/>
</dbReference>
<feature type="transmembrane region" description="Helical" evidence="9">
    <location>
        <begin position="176"/>
        <end position="202"/>
    </location>
</feature>
<feature type="transmembrane region" description="Helical" evidence="9">
    <location>
        <begin position="152"/>
        <end position="170"/>
    </location>
</feature>
<keyword evidence="5 11" id="KW-0418">Kinase</keyword>
<feature type="coiled-coil region" evidence="7">
    <location>
        <begin position="271"/>
        <end position="298"/>
    </location>
</feature>
<evidence type="ECO:0000256" key="5">
    <source>
        <dbReference type="ARBA" id="ARBA00022777"/>
    </source>
</evidence>
<dbReference type="PRINTS" id="PR00344">
    <property type="entry name" value="BCTRLSENSOR"/>
</dbReference>
<feature type="compositionally biased region" description="Basic residues" evidence="8">
    <location>
        <begin position="553"/>
        <end position="566"/>
    </location>
</feature>
<evidence type="ECO:0000256" key="6">
    <source>
        <dbReference type="ARBA" id="ARBA00023012"/>
    </source>
</evidence>
<dbReference type="PROSITE" id="PS50109">
    <property type="entry name" value="HIS_KIN"/>
    <property type="match status" value="1"/>
</dbReference>
<feature type="transmembrane region" description="Helical" evidence="9">
    <location>
        <begin position="58"/>
        <end position="80"/>
    </location>
</feature>
<feature type="transmembrane region" description="Helical" evidence="9">
    <location>
        <begin position="239"/>
        <end position="261"/>
    </location>
</feature>